<sequence>MTIDTLSEMIKIKSPVNGEELGEVPSLSKEQIDALIEKAETEQKSWAKTPVNQRADLLYKWADLLLQRKEAIGDIITKEVGKPYKASVTEVERTVDFIRYTAEDGLRMDGQLTRSNQFPSDNGSRISMATRKPVGIVLAISPFNYPINLAAAKLAPALVAGNGVVFKPATQGALTGQAMIEALKDAGLPDGLVAFATGRGSVIGDHLVQHPAVHMISFTGSTAVGNDIAKKTTMKSLSFELGGKDPAIVLEDADLDLAAKEIVSGAFSYSGQRCTAIKRVLVLDSVADQLVAKLKERIEGLSVGSPWDNADVVPLIDLKSANFVKELIDDAVAKNAKTVLGGMQIENLIHPTLLDDVTEDMRVAWEEPFGPVLPVIRVSSKEEAIRIANKSEYGLQASLFTENINDAFVVADEIEAGTVQLNGKTQRGPDHFPFLGTKGSGIGEQGIRKSIESMTVTKSVVLNLHE</sequence>
<dbReference type="Gene3D" id="3.40.605.10">
    <property type="entry name" value="Aldehyde Dehydrogenase, Chain A, domain 1"/>
    <property type="match status" value="1"/>
</dbReference>
<dbReference type="FunFam" id="3.40.309.10:FF:000022">
    <property type="entry name" value="NADP-dependent glyceraldehyde-3-phosphate dehydrogenase"/>
    <property type="match status" value="1"/>
</dbReference>
<feature type="domain" description="Aldehyde dehydrogenase" evidence="6">
    <location>
        <begin position="8"/>
        <end position="460"/>
    </location>
</feature>
<evidence type="ECO:0000313" key="7">
    <source>
        <dbReference type="EMBL" id="QDP39371.1"/>
    </source>
</evidence>
<protein>
    <submittedName>
        <fullName evidence="7">NADP-dependent glyceraldehyde-3-phosphate dehydrogenase</fullName>
    </submittedName>
</protein>
<dbReference type="CDD" id="cd07082">
    <property type="entry name" value="ALDH_F11_NP-GAPDH"/>
    <property type="match status" value="1"/>
</dbReference>
<keyword evidence="3 5" id="KW-0560">Oxidoreductase</keyword>
<dbReference type="RefSeq" id="WP_143892121.1">
    <property type="nucleotide sequence ID" value="NZ_CP041666.1"/>
</dbReference>
<proteinExistence type="inferred from homology"/>
<gene>
    <name evidence="7" type="ORF">FN924_03700</name>
</gene>
<dbReference type="EMBL" id="CP041666">
    <property type="protein sequence ID" value="QDP39371.1"/>
    <property type="molecule type" value="Genomic_DNA"/>
</dbReference>
<name>A0A516KD77_9BACI</name>
<keyword evidence="2" id="KW-0521">NADP</keyword>
<dbReference type="Pfam" id="PF00171">
    <property type="entry name" value="Aldedh"/>
    <property type="match status" value="1"/>
</dbReference>
<dbReference type="PROSITE" id="PS00070">
    <property type="entry name" value="ALDEHYDE_DEHYDR_CYS"/>
    <property type="match status" value="1"/>
</dbReference>
<keyword evidence="8" id="KW-1185">Reference proteome</keyword>
<dbReference type="Gene3D" id="3.40.309.10">
    <property type="entry name" value="Aldehyde Dehydrogenase, Chain A, domain 2"/>
    <property type="match status" value="1"/>
</dbReference>
<evidence type="ECO:0000256" key="5">
    <source>
        <dbReference type="RuleBase" id="RU003345"/>
    </source>
</evidence>
<organism evidence="7 8">
    <name type="scientific">Radiobacillus deserti</name>
    <dbReference type="NCBI Taxonomy" id="2594883"/>
    <lineage>
        <taxon>Bacteria</taxon>
        <taxon>Bacillati</taxon>
        <taxon>Bacillota</taxon>
        <taxon>Bacilli</taxon>
        <taxon>Bacillales</taxon>
        <taxon>Bacillaceae</taxon>
        <taxon>Radiobacillus</taxon>
    </lineage>
</organism>
<evidence type="ECO:0000256" key="4">
    <source>
        <dbReference type="PROSITE-ProRule" id="PRU10007"/>
    </source>
</evidence>
<dbReference type="SUPFAM" id="SSF53720">
    <property type="entry name" value="ALDH-like"/>
    <property type="match status" value="1"/>
</dbReference>
<dbReference type="PROSITE" id="PS00687">
    <property type="entry name" value="ALDEHYDE_DEHYDR_GLU"/>
    <property type="match status" value="1"/>
</dbReference>
<feature type="active site" evidence="4">
    <location>
        <position position="240"/>
    </location>
</feature>
<evidence type="ECO:0000313" key="8">
    <source>
        <dbReference type="Proteomes" id="UP000315215"/>
    </source>
</evidence>
<evidence type="ECO:0000259" key="6">
    <source>
        <dbReference type="Pfam" id="PF00171"/>
    </source>
</evidence>
<dbReference type="KEGG" id="aqt:FN924_03700"/>
<reference evidence="7 8" key="1">
    <citation type="submission" date="2019-07" db="EMBL/GenBank/DDBJ databases">
        <authorList>
            <person name="Li J."/>
        </authorList>
    </citation>
    <scope>NUCLEOTIDE SEQUENCE [LARGE SCALE GENOMIC DNA]</scope>
    <source>
        <strain evidence="7 8">TKL69</strain>
    </source>
</reference>
<dbReference type="InterPro" id="IPR016163">
    <property type="entry name" value="Ald_DH_C"/>
</dbReference>
<dbReference type="InterPro" id="IPR016161">
    <property type="entry name" value="Ald_DH/histidinol_DH"/>
</dbReference>
<dbReference type="InterPro" id="IPR015590">
    <property type="entry name" value="Aldehyde_DH_dom"/>
</dbReference>
<evidence type="ECO:0000256" key="1">
    <source>
        <dbReference type="ARBA" id="ARBA00009986"/>
    </source>
</evidence>
<evidence type="ECO:0000256" key="3">
    <source>
        <dbReference type="ARBA" id="ARBA00023002"/>
    </source>
</evidence>
<dbReference type="GO" id="GO:0008911">
    <property type="term" value="F:lactaldehyde dehydrogenase (NAD+) activity"/>
    <property type="evidence" value="ECO:0007669"/>
    <property type="project" value="TreeGrafter"/>
</dbReference>
<dbReference type="PANTHER" id="PTHR42991">
    <property type="entry name" value="ALDEHYDE DEHYDROGENASE"/>
    <property type="match status" value="1"/>
</dbReference>
<dbReference type="InterPro" id="IPR016162">
    <property type="entry name" value="Ald_DH_N"/>
</dbReference>
<comment type="similarity">
    <text evidence="1 5">Belongs to the aldehyde dehydrogenase family.</text>
</comment>
<dbReference type="InterPro" id="IPR016160">
    <property type="entry name" value="Ald_DH_CS_CYS"/>
</dbReference>
<dbReference type="Proteomes" id="UP000315215">
    <property type="component" value="Chromosome"/>
</dbReference>
<dbReference type="InterPro" id="IPR029510">
    <property type="entry name" value="Ald_DH_CS_GLU"/>
</dbReference>
<dbReference type="InterPro" id="IPR051020">
    <property type="entry name" value="ALDH-related_metabolic_enz"/>
</dbReference>
<evidence type="ECO:0000256" key="2">
    <source>
        <dbReference type="ARBA" id="ARBA00022857"/>
    </source>
</evidence>
<accession>A0A516KD77</accession>
<dbReference type="OrthoDB" id="9762913at2"/>
<dbReference type="AlphaFoldDB" id="A0A516KD77"/>
<dbReference type="PANTHER" id="PTHR42991:SF1">
    <property type="entry name" value="ALDEHYDE DEHYDROGENASE"/>
    <property type="match status" value="1"/>
</dbReference>